<accession>A0ABP3DC21</accession>
<comment type="subcellular location">
    <subcellularLocation>
        <location evidence="1">Membrane</location>
        <topology evidence="1">Multi-pass membrane protein</topology>
    </subcellularLocation>
</comment>
<dbReference type="RefSeq" id="WP_286305648.1">
    <property type="nucleotide sequence ID" value="NZ_AP027741.1"/>
</dbReference>
<feature type="transmembrane region" description="Helical" evidence="6">
    <location>
        <begin position="159"/>
        <end position="184"/>
    </location>
</feature>
<name>A0ABP3DC21_9GAMM</name>
<evidence type="ECO:0000256" key="5">
    <source>
        <dbReference type="ARBA" id="ARBA00049660"/>
    </source>
</evidence>
<keyword evidence="8" id="KW-1185">Reference proteome</keyword>
<dbReference type="Proteomes" id="UP001501476">
    <property type="component" value="Unassembled WGS sequence"/>
</dbReference>
<evidence type="ECO:0000256" key="6">
    <source>
        <dbReference type="SAM" id="Phobius"/>
    </source>
</evidence>
<evidence type="ECO:0000256" key="4">
    <source>
        <dbReference type="ARBA" id="ARBA00023136"/>
    </source>
</evidence>
<evidence type="ECO:0000313" key="7">
    <source>
        <dbReference type="EMBL" id="GAA0228597.1"/>
    </source>
</evidence>
<evidence type="ECO:0000256" key="3">
    <source>
        <dbReference type="ARBA" id="ARBA00022989"/>
    </source>
</evidence>
<evidence type="ECO:0000313" key="8">
    <source>
        <dbReference type="Proteomes" id="UP001501476"/>
    </source>
</evidence>
<feature type="transmembrane region" description="Helical" evidence="6">
    <location>
        <begin position="105"/>
        <end position="130"/>
    </location>
</feature>
<keyword evidence="3 6" id="KW-1133">Transmembrane helix</keyword>
<dbReference type="InterPro" id="IPR000292">
    <property type="entry name" value="For/NO2_transpt"/>
</dbReference>
<feature type="transmembrane region" description="Helical" evidence="6">
    <location>
        <begin position="238"/>
        <end position="259"/>
    </location>
</feature>
<feature type="transmembrane region" description="Helical" evidence="6">
    <location>
        <begin position="196"/>
        <end position="218"/>
    </location>
</feature>
<dbReference type="EMBL" id="BAAADG010000006">
    <property type="protein sequence ID" value="GAA0228597.1"/>
    <property type="molecule type" value="Genomic_DNA"/>
</dbReference>
<feature type="transmembrane region" description="Helical" evidence="6">
    <location>
        <begin position="57"/>
        <end position="85"/>
    </location>
</feature>
<reference evidence="8" key="1">
    <citation type="journal article" date="2019" name="Int. J. Syst. Evol. Microbiol.">
        <title>The Global Catalogue of Microorganisms (GCM) 10K type strain sequencing project: providing services to taxonomists for standard genome sequencing and annotation.</title>
        <authorList>
            <consortium name="The Broad Institute Genomics Platform"/>
            <consortium name="The Broad Institute Genome Sequencing Center for Infectious Disease"/>
            <person name="Wu L."/>
            <person name="Ma J."/>
        </authorList>
    </citation>
    <scope>NUCLEOTIDE SEQUENCE [LARGE SCALE GENOMIC DNA]</scope>
    <source>
        <strain evidence="8">JCM 6886</strain>
    </source>
</reference>
<comment type="similarity">
    <text evidence="5">Belongs to the FNT transporter (TC 1.A.16) family.</text>
</comment>
<organism evidence="7 8">
    <name type="scientific">Methylophaga marina</name>
    <dbReference type="NCBI Taxonomy" id="45495"/>
    <lineage>
        <taxon>Bacteria</taxon>
        <taxon>Pseudomonadati</taxon>
        <taxon>Pseudomonadota</taxon>
        <taxon>Gammaproteobacteria</taxon>
        <taxon>Thiotrichales</taxon>
        <taxon>Piscirickettsiaceae</taxon>
        <taxon>Methylophaga</taxon>
    </lineage>
</organism>
<dbReference type="PANTHER" id="PTHR30520">
    <property type="entry name" value="FORMATE TRANSPORTER-RELATED"/>
    <property type="match status" value="1"/>
</dbReference>
<dbReference type="Gene3D" id="1.20.1080.10">
    <property type="entry name" value="Glycerol uptake facilitator protein"/>
    <property type="match status" value="1"/>
</dbReference>
<sequence>MSYISPGEFVKTMVDAGESKLFMATRDVLIRSFMAGAILAIAVALAVTAAVQTGIPIVGALIFPVGFCILNLLGFDLLTGVFALVPLALFDKRPGATFNGLLKNWGLVALGNLLGALTTAVLIGIAWTFAFTTEPGAVGQAIARAAEARTLGFAEHGAAGWFTVFVKGILCNWMVSVGVVGAMLSKDVVGKVIAMWMPILIFFGLVFEHAVVNMYLFPLGMMMGAPITIADWLIWNEIPVILGNLVGGLLLTGMVLYATHLKPGPTRSRVIEPANKVTVS</sequence>
<evidence type="ECO:0000256" key="2">
    <source>
        <dbReference type="ARBA" id="ARBA00022692"/>
    </source>
</evidence>
<dbReference type="InterPro" id="IPR023271">
    <property type="entry name" value="Aquaporin-like"/>
</dbReference>
<gene>
    <name evidence="7" type="ORF">GCM10008964_20040</name>
</gene>
<proteinExistence type="inferred from homology"/>
<comment type="caution">
    <text evidence="7">The sequence shown here is derived from an EMBL/GenBank/DDBJ whole genome shotgun (WGS) entry which is preliminary data.</text>
</comment>
<keyword evidence="2 6" id="KW-0812">Transmembrane</keyword>
<keyword evidence="4 6" id="KW-0472">Membrane</keyword>
<evidence type="ECO:0000256" key="1">
    <source>
        <dbReference type="ARBA" id="ARBA00004141"/>
    </source>
</evidence>
<dbReference type="PANTHER" id="PTHR30520:SF6">
    <property type="entry name" value="FORMATE_NITRATE FAMILY TRANSPORTER (EUROFUNG)"/>
    <property type="match status" value="1"/>
</dbReference>
<feature type="transmembrane region" description="Helical" evidence="6">
    <location>
        <begin position="28"/>
        <end position="51"/>
    </location>
</feature>
<protein>
    <submittedName>
        <fullName evidence="7">Formate/nitrite transporter family protein</fullName>
    </submittedName>
</protein>
<dbReference type="Pfam" id="PF01226">
    <property type="entry name" value="Form_Nir_trans"/>
    <property type="match status" value="1"/>
</dbReference>